<dbReference type="Pfam" id="PF11967">
    <property type="entry name" value="RecO_N"/>
    <property type="match status" value="1"/>
</dbReference>
<dbReference type="GO" id="GO:0043590">
    <property type="term" value="C:bacterial nucleoid"/>
    <property type="evidence" value="ECO:0007669"/>
    <property type="project" value="TreeGrafter"/>
</dbReference>
<proteinExistence type="inferred from homology"/>
<evidence type="ECO:0000313" key="10">
    <source>
        <dbReference type="Proteomes" id="UP000503088"/>
    </source>
</evidence>
<evidence type="ECO:0000259" key="8">
    <source>
        <dbReference type="Pfam" id="PF11967"/>
    </source>
</evidence>
<dbReference type="SUPFAM" id="SSF57863">
    <property type="entry name" value="ArfGap/RecO-like zinc finger"/>
    <property type="match status" value="1"/>
</dbReference>
<dbReference type="InterPro" id="IPR012340">
    <property type="entry name" value="NA-bd_OB-fold"/>
</dbReference>
<dbReference type="Gene3D" id="1.20.1440.120">
    <property type="entry name" value="Recombination protein O, C-terminal domain"/>
    <property type="match status" value="1"/>
</dbReference>
<dbReference type="Pfam" id="PF02565">
    <property type="entry name" value="RecO_C"/>
    <property type="match status" value="1"/>
</dbReference>
<dbReference type="KEGG" id="kpul:GXN76_10950"/>
<dbReference type="GO" id="GO:0006310">
    <property type="term" value="P:DNA recombination"/>
    <property type="evidence" value="ECO:0007669"/>
    <property type="project" value="UniProtKB-UniRule"/>
</dbReference>
<evidence type="ECO:0000256" key="5">
    <source>
        <dbReference type="ARBA" id="ARBA00023204"/>
    </source>
</evidence>
<evidence type="ECO:0000256" key="7">
    <source>
        <dbReference type="HAMAP-Rule" id="MF_00201"/>
    </source>
</evidence>
<comment type="similarity">
    <text evidence="1 7">Belongs to the RecO family.</text>
</comment>
<keyword evidence="5 7" id="KW-0234">DNA repair</keyword>
<dbReference type="AlphaFoldDB" id="A0A7D4CGE3"/>
<dbReference type="HAMAP" id="MF_00201">
    <property type="entry name" value="RecO"/>
    <property type="match status" value="1"/>
</dbReference>
<dbReference type="Proteomes" id="UP000503088">
    <property type="component" value="Chromosome"/>
</dbReference>
<dbReference type="PANTHER" id="PTHR33991">
    <property type="entry name" value="DNA REPAIR PROTEIN RECO"/>
    <property type="match status" value="1"/>
</dbReference>
<accession>A0A7D4CGE3</accession>
<keyword evidence="4 7" id="KW-0233">DNA recombination</keyword>
<name>A0A7D4CGE3_9BACL</name>
<evidence type="ECO:0000256" key="3">
    <source>
        <dbReference type="ARBA" id="ARBA00022763"/>
    </source>
</evidence>
<sequence>MLAKTEGIVLRTRDYGESNKVVVLFTPEHGKLAAMARGAKKPKSRLSAATQPFTLGQFLCFTGSGMATISQADILQSYYPLRADLFLTAYASYLTELLDKMTEEKEPQPLLYDLLHSTLHALEEGTDPDILCRLFELKVLEVAGYRPRLDGCVHCRRWDLPMQFSVSFGGLLCSDDAKRDPYAISLSPAALRILKQLQRVMPDRLGKIQVQDETKHQMERVLRSFINEYVDRSFKSRKFLDQIRRDWEKNS</sequence>
<evidence type="ECO:0000313" key="9">
    <source>
        <dbReference type="EMBL" id="QKG84934.1"/>
    </source>
</evidence>
<keyword evidence="3 7" id="KW-0227">DNA damage</keyword>
<dbReference type="GO" id="GO:0006302">
    <property type="term" value="P:double-strand break repair"/>
    <property type="evidence" value="ECO:0007669"/>
    <property type="project" value="TreeGrafter"/>
</dbReference>
<comment type="function">
    <text evidence="7">Involved in DNA repair and RecF pathway recombination.</text>
</comment>
<organism evidence="9 10">
    <name type="scientific">Kroppenstedtia pulmonis</name>
    <dbReference type="NCBI Taxonomy" id="1380685"/>
    <lineage>
        <taxon>Bacteria</taxon>
        <taxon>Bacillati</taxon>
        <taxon>Bacillota</taxon>
        <taxon>Bacilli</taxon>
        <taxon>Bacillales</taxon>
        <taxon>Thermoactinomycetaceae</taxon>
        <taxon>Kroppenstedtia</taxon>
    </lineage>
</organism>
<evidence type="ECO:0000256" key="4">
    <source>
        <dbReference type="ARBA" id="ARBA00023172"/>
    </source>
</evidence>
<dbReference type="Gene3D" id="2.40.50.140">
    <property type="entry name" value="Nucleic acid-binding proteins"/>
    <property type="match status" value="1"/>
</dbReference>
<evidence type="ECO:0000256" key="1">
    <source>
        <dbReference type="ARBA" id="ARBA00007452"/>
    </source>
</evidence>
<dbReference type="InterPro" id="IPR042242">
    <property type="entry name" value="RecO_C"/>
</dbReference>
<dbReference type="SUPFAM" id="SSF50249">
    <property type="entry name" value="Nucleic acid-binding proteins"/>
    <property type="match status" value="1"/>
</dbReference>
<dbReference type="InterPro" id="IPR003717">
    <property type="entry name" value="RecO"/>
</dbReference>
<dbReference type="EMBL" id="CP048104">
    <property type="protein sequence ID" value="QKG84934.1"/>
    <property type="molecule type" value="Genomic_DNA"/>
</dbReference>
<dbReference type="NCBIfam" id="TIGR00613">
    <property type="entry name" value="reco"/>
    <property type="match status" value="1"/>
</dbReference>
<dbReference type="InterPro" id="IPR022572">
    <property type="entry name" value="DNA_rep/recomb_RecO_N"/>
</dbReference>
<dbReference type="RefSeq" id="WP_173223105.1">
    <property type="nucleotide sequence ID" value="NZ_CP048104.1"/>
</dbReference>
<keyword evidence="10" id="KW-1185">Reference proteome</keyword>
<protein>
    <recommendedName>
        <fullName evidence="2 7">DNA repair protein RecO</fullName>
    </recommendedName>
    <alternativeName>
        <fullName evidence="6 7">Recombination protein O</fullName>
    </alternativeName>
</protein>
<dbReference type="InterPro" id="IPR037278">
    <property type="entry name" value="ARFGAP/RecO"/>
</dbReference>
<evidence type="ECO:0000256" key="2">
    <source>
        <dbReference type="ARBA" id="ARBA00021310"/>
    </source>
</evidence>
<dbReference type="PANTHER" id="PTHR33991:SF1">
    <property type="entry name" value="DNA REPAIR PROTEIN RECO"/>
    <property type="match status" value="1"/>
</dbReference>
<evidence type="ECO:0000256" key="6">
    <source>
        <dbReference type="ARBA" id="ARBA00033409"/>
    </source>
</evidence>
<reference evidence="9 10" key="1">
    <citation type="submission" date="2020-01" db="EMBL/GenBank/DDBJ databases">
        <authorList>
            <person name="Gulvik C.A."/>
            <person name="Batra D.G."/>
        </authorList>
    </citation>
    <scope>NUCLEOTIDE SEQUENCE [LARGE SCALE GENOMIC DNA]</scope>
    <source>
        <strain evidence="9 10">W9323</strain>
    </source>
</reference>
<gene>
    <name evidence="7 9" type="primary">recO</name>
    <name evidence="9" type="ORF">GXN76_10950</name>
</gene>
<feature type="domain" description="DNA replication/recombination mediator RecO N-terminal" evidence="8">
    <location>
        <begin position="1"/>
        <end position="78"/>
    </location>
</feature>